<evidence type="ECO:0000313" key="8">
    <source>
        <dbReference type="Proteomes" id="UP000092600"/>
    </source>
</evidence>
<keyword evidence="4" id="KW-0819">tRNA processing</keyword>
<dbReference type="PANTHER" id="PTHR45936:SF1">
    <property type="entry name" value="TRNA-DIHYDROURIDINE(20) SYNTHASE [NAD(P)+]-LIKE"/>
    <property type="match status" value="1"/>
</dbReference>
<proteinExistence type="predicted"/>
<evidence type="ECO:0000256" key="1">
    <source>
        <dbReference type="ARBA" id="ARBA00001917"/>
    </source>
</evidence>
<organism evidence="7 8">
    <name type="scientific">Ananas comosus</name>
    <name type="common">Pineapple</name>
    <name type="synonym">Ananas ananas</name>
    <dbReference type="NCBI Taxonomy" id="4615"/>
    <lineage>
        <taxon>Eukaryota</taxon>
        <taxon>Viridiplantae</taxon>
        <taxon>Streptophyta</taxon>
        <taxon>Embryophyta</taxon>
        <taxon>Tracheophyta</taxon>
        <taxon>Spermatophyta</taxon>
        <taxon>Magnoliopsida</taxon>
        <taxon>Liliopsida</taxon>
        <taxon>Poales</taxon>
        <taxon>Bromeliaceae</taxon>
        <taxon>Bromelioideae</taxon>
        <taxon>Ananas</taxon>
    </lineage>
</organism>
<dbReference type="STRING" id="4615.A0A199V756"/>
<dbReference type="InterPro" id="IPR018517">
    <property type="entry name" value="tRNA_hU_synthase_CS"/>
</dbReference>
<keyword evidence="5" id="KW-0560">Oxidoreductase</keyword>
<dbReference type="Proteomes" id="UP000092600">
    <property type="component" value="Unassembled WGS sequence"/>
</dbReference>
<dbReference type="EMBL" id="LSRQ01002999">
    <property type="protein sequence ID" value="OAY72711.1"/>
    <property type="molecule type" value="Genomic_DNA"/>
</dbReference>
<dbReference type="Gene3D" id="3.20.20.70">
    <property type="entry name" value="Aldolase class I"/>
    <property type="match status" value="1"/>
</dbReference>
<comment type="cofactor">
    <cofactor evidence="1">
        <name>FMN</name>
        <dbReference type="ChEBI" id="CHEBI:58210"/>
    </cofactor>
</comment>
<dbReference type="PANTHER" id="PTHR45936">
    <property type="entry name" value="TRNA-DIHYDROURIDINE(20) SYNTHASE [NAD(P)+]-LIKE"/>
    <property type="match status" value="1"/>
</dbReference>
<accession>A0A199V756</accession>
<evidence type="ECO:0000256" key="4">
    <source>
        <dbReference type="ARBA" id="ARBA00022694"/>
    </source>
</evidence>
<dbReference type="GO" id="GO:0017150">
    <property type="term" value="F:tRNA dihydrouridine synthase activity"/>
    <property type="evidence" value="ECO:0007669"/>
    <property type="project" value="InterPro"/>
</dbReference>
<protein>
    <submittedName>
        <fullName evidence="7">tRNA-dihydrouridine(20) synthase (NAD(P)+)-like</fullName>
    </submittedName>
</protein>
<dbReference type="AlphaFoldDB" id="A0A199V756"/>
<evidence type="ECO:0000313" key="7">
    <source>
        <dbReference type="EMBL" id="OAY72711.1"/>
    </source>
</evidence>
<dbReference type="CDD" id="cd02801">
    <property type="entry name" value="DUS_like_FMN"/>
    <property type="match status" value="1"/>
</dbReference>
<feature type="domain" description="DUS-like FMN-binding" evidence="6">
    <location>
        <begin position="21"/>
        <end position="260"/>
    </location>
</feature>
<keyword evidence="2" id="KW-0285">Flavoprotein</keyword>
<dbReference type="SUPFAM" id="SSF51395">
    <property type="entry name" value="FMN-linked oxidoreductases"/>
    <property type="match status" value="1"/>
</dbReference>
<name>A0A199V756_ANACO</name>
<keyword evidence="3" id="KW-0288">FMN</keyword>
<dbReference type="GO" id="GO:0050660">
    <property type="term" value="F:flavin adenine dinucleotide binding"/>
    <property type="evidence" value="ECO:0007669"/>
    <property type="project" value="InterPro"/>
</dbReference>
<dbReference type="PROSITE" id="PS01136">
    <property type="entry name" value="UPF0034"/>
    <property type="match status" value="1"/>
</dbReference>
<reference evidence="7 8" key="1">
    <citation type="journal article" date="2016" name="DNA Res.">
        <title>The draft genome of MD-2 pineapple using hybrid error correction of long reads.</title>
        <authorList>
            <person name="Redwan R.M."/>
            <person name="Saidin A."/>
            <person name="Kumar S.V."/>
        </authorList>
    </citation>
    <scope>NUCLEOTIDE SEQUENCE [LARGE SCALE GENOMIC DNA]</scope>
    <source>
        <strain evidence="8">cv. MD2</strain>
        <tissue evidence="7">Leaf</tissue>
    </source>
</reference>
<feature type="non-terminal residue" evidence="7">
    <location>
        <position position="1"/>
    </location>
</feature>
<gene>
    <name evidence="7" type="ORF">ACMD2_03458</name>
</gene>
<dbReference type="GO" id="GO:0005737">
    <property type="term" value="C:cytoplasm"/>
    <property type="evidence" value="ECO:0007669"/>
    <property type="project" value="TreeGrafter"/>
</dbReference>
<dbReference type="Pfam" id="PF01207">
    <property type="entry name" value="Dus"/>
    <property type="match status" value="1"/>
</dbReference>
<evidence type="ECO:0000256" key="3">
    <source>
        <dbReference type="ARBA" id="ARBA00022643"/>
    </source>
</evidence>
<comment type="caution">
    <text evidence="7">The sequence shown here is derived from an EMBL/GenBank/DDBJ whole genome shotgun (WGS) entry which is preliminary data.</text>
</comment>
<evidence type="ECO:0000256" key="2">
    <source>
        <dbReference type="ARBA" id="ARBA00022630"/>
    </source>
</evidence>
<dbReference type="InterPro" id="IPR035587">
    <property type="entry name" value="DUS-like_FMN-bd"/>
</dbReference>
<sequence>GTLPLRLLAAEYGADITYGEEIIDHKLLKCERRLNACIGTTDFVEKGTDDVVFRTCEEERNRVVFQMGTADAVRALTAAELVCKDVAAIDINMGCPKSFSLTGGMGAALLSKPELIHDILTTLRRNLDIPVTCKIRLLNTSPGTVELARRIEKTGVPALAVHGRRIKDRPRDPAKWDEIADVAAALSIPVIANGDVFEYEDFKRIKDATGASSIMAARGALWNASIFCPKGKLSWEEVKKEYVRKSILWDNDLKSTKQTLKEMIMHYSCLEFREGKAVIKSGSLADLA</sequence>
<evidence type="ECO:0000259" key="6">
    <source>
        <dbReference type="Pfam" id="PF01207"/>
    </source>
</evidence>
<dbReference type="InterPro" id="IPR052582">
    <property type="entry name" value="tRNA-DUS-like"/>
</dbReference>
<dbReference type="InterPro" id="IPR013785">
    <property type="entry name" value="Aldolase_TIM"/>
</dbReference>
<evidence type="ECO:0000256" key="5">
    <source>
        <dbReference type="ARBA" id="ARBA00023002"/>
    </source>
</evidence>